<gene>
    <name evidence="5" type="ORF">SSOG_08126</name>
</gene>
<feature type="region of interest" description="Disordered" evidence="3">
    <location>
        <begin position="1"/>
        <end position="41"/>
    </location>
</feature>
<sequence length="76" mass="8503">MRRSGTAPREKARILGPARGASQTSWDQIDPSEVPGTWSNPTRRLGFKRFVSDANLDCVRMDGDNVRSYRDDIPAP</sequence>
<protein>
    <recommendedName>
        <fullName evidence="4">Glycoside hydrolase family 42 N-terminal domain-containing protein</fullName>
    </recommendedName>
</protein>
<organism evidence="5 6">
    <name type="scientific">Streptomyces himastatinicus ATCC 53653</name>
    <dbReference type="NCBI Taxonomy" id="457427"/>
    <lineage>
        <taxon>Bacteria</taxon>
        <taxon>Bacillati</taxon>
        <taxon>Actinomycetota</taxon>
        <taxon>Actinomycetes</taxon>
        <taxon>Kitasatosporales</taxon>
        <taxon>Streptomycetaceae</taxon>
        <taxon>Streptomyces</taxon>
        <taxon>Streptomyces violaceusniger group</taxon>
    </lineage>
</organism>
<name>D9WTL8_9ACTN</name>
<dbReference type="InterPro" id="IPR013529">
    <property type="entry name" value="Glyco_hydro_42_N"/>
</dbReference>
<evidence type="ECO:0000313" key="6">
    <source>
        <dbReference type="Proteomes" id="UP000003963"/>
    </source>
</evidence>
<dbReference type="GO" id="GO:0005975">
    <property type="term" value="P:carbohydrate metabolic process"/>
    <property type="evidence" value="ECO:0007669"/>
    <property type="project" value="InterPro"/>
</dbReference>
<feature type="domain" description="Glycoside hydrolase family 42 N-terminal" evidence="4">
    <location>
        <begin position="24"/>
        <end position="74"/>
    </location>
</feature>
<keyword evidence="6" id="KW-1185">Reference proteome</keyword>
<keyword evidence="2" id="KW-0326">Glycosidase</keyword>
<evidence type="ECO:0000256" key="3">
    <source>
        <dbReference type="SAM" id="MobiDB-lite"/>
    </source>
</evidence>
<dbReference type="OrthoDB" id="9800974at2"/>
<dbReference type="GO" id="GO:0009341">
    <property type="term" value="C:beta-galactosidase complex"/>
    <property type="evidence" value="ECO:0007669"/>
    <property type="project" value="InterPro"/>
</dbReference>
<dbReference type="SUPFAM" id="SSF51445">
    <property type="entry name" value="(Trans)glycosidases"/>
    <property type="match status" value="1"/>
</dbReference>
<dbReference type="STRING" id="457427.SSOG_08126"/>
<evidence type="ECO:0000313" key="5">
    <source>
        <dbReference type="EMBL" id="EFL28412.1"/>
    </source>
</evidence>
<dbReference type="EMBL" id="GG657754">
    <property type="protein sequence ID" value="EFL28412.1"/>
    <property type="molecule type" value="Genomic_DNA"/>
</dbReference>
<dbReference type="Proteomes" id="UP000003963">
    <property type="component" value="Unassembled WGS sequence"/>
</dbReference>
<dbReference type="Pfam" id="PF02449">
    <property type="entry name" value="Glyco_hydro_42"/>
    <property type="match status" value="1"/>
</dbReference>
<evidence type="ECO:0000256" key="2">
    <source>
        <dbReference type="ARBA" id="ARBA00023295"/>
    </source>
</evidence>
<accession>D9WTL8</accession>
<reference evidence="5 6" key="1">
    <citation type="submission" date="2009-02" db="EMBL/GenBank/DDBJ databases">
        <title>Annotation of Streptomyces hygroscopicus strain ATCC 53653.</title>
        <authorList>
            <consortium name="The Broad Institute Genome Sequencing Platform"/>
            <consortium name="Broad Institute Microbial Sequencing Center"/>
            <person name="Fischbach M."/>
            <person name="Godfrey P."/>
            <person name="Ward D."/>
            <person name="Young S."/>
            <person name="Zeng Q."/>
            <person name="Koehrsen M."/>
            <person name="Alvarado L."/>
            <person name="Berlin A.M."/>
            <person name="Bochicchio J."/>
            <person name="Borenstein D."/>
            <person name="Chapman S.B."/>
            <person name="Chen Z."/>
            <person name="Engels R."/>
            <person name="Freedman E."/>
            <person name="Gellesch M."/>
            <person name="Goldberg J."/>
            <person name="Griggs A."/>
            <person name="Gujja S."/>
            <person name="Heilman E.R."/>
            <person name="Heiman D.I."/>
            <person name="Hepburn T.A."/>
            <person name="Howarth C."/>
            <person name="Jen D."/>
            <person name="Larson L."/>
            <person name="Lewis B."/>
            <person name="Mehta T."/>
            <person name="Park D."/>
            <person name="Pearson M."/>
            <person name="Richards J."/>
            <person name="Roberts A."/>
            <person name="Saif S."/>
            <person name="Shea T.D."/>
            <person name="Shenoy N."/>
            <person name="Sisk P."/>
            <person name="Stolte C."/>
            <person name="Sykes S.N."/>
            <person name="Thomson T."/>
            <person name="Walk T."/>
            <person name="White J."/>
            <person name="Yandava C."/>
            <person name="Straight P."/>
            <person name="Clardy J."/>
            <person name="Hung D."/>
            <person name="Kolter R."/>
            <person name="Mekalanos J."/>
            <person name="Walker S."/>
            <person name="Walsh C.T."/>
            <person name="Wieland-Brown L.C."/>
            <person name="Haas B."/>
            <person name="Nusbaum C."/>
            <person name="Birren B."/>
        </authorList>
    </citation>
    <scope>NUCLEOTIDE SEQUENCE [LARGE SCALE GENOMIC DNA]</scope>
    <source>
        <strain evidence="5 6">ATCC 53653</strain>
    </source>
</reference>
<keyword evidence="1" id="KW-0378">Hydrolase</keyword>
<evidence type="ECO:0000256" key="1">
    <source>
        <dbReference type="ARBA" id="ARBA00022801"/>
    </source>
</evidence>
<dbReference type="GO" id="GO:0004565">
    <property type="term" value="F:beta-galactosidase activity"/>
    <property type="evidence" value="ECO:0007669"/>
    <property type="project" value="InterPro"/>
</dbReference>
<dbReference type="AlphaFoldDB" id="D9WTL8"/>
<proteinExistence type="predicted"/>
<dbReference type="HOGENOM" id="CLU_2652925_0_0_11"/>
<dbReference type="InterPro" id="IPR017853">
    <property type="entry name" value="GH"/>
</dbReference>
<evidence type="ECO:0000259" key="4">
    <source>
        <dbReference type="Pfam" id="PF02449"/>
    </source>
</evidence>